<keyword evidence="2" id="KW-1185">Reference proteome</keyword>
<dbReference type="HOGENOM" id="CLU_2426033_0_0_0"/>
<evidence type="ECO:0000313" key="2">
    <source>
        <dbReference type="Proteomes" id="UP000000323"/>
    </source>
</evidence>
<accession>D1CD19</accession>
<gene>
    <name evidence="1" type="ordered locus">Tter_1778</name>
</gene>
<organism evidence="1 2">
    <name type="scientific">Thermobaculum terrenum (strain ATCC BAA-798 / CCMEE 7001 / YNP1)</name>
    <dbReference type="NCBI Taxonomy" id="525904"/>
    <lineage>
        <taxon>Bacteria</taxon>
        <taxon>Bacillati</taxon>
        <taxon>Chloroflexota</taxon>
        <taxon>Chloroflexia</taxon>
        <taxon>Candidatus Thermobaculales</taxon>
        <taxon>Candidatus Thermobaculaceae</taxon>
        <taxon>Thermobaculum</taxon>
    </lineage>
</organism>
<sequence>MEWEVVGCRRVAKGRNVVEGGAGRTAHHKRVHWPHRGSKSYGKFPISRSLKNREIGNKCAWHLACDALGCGVDSEDGLSGRLPAERLGEEW</sequence>
<protein>
    <submittedName>
        <fullName evidence="1">Uncharacterized protein</fullName>
    </submittedName>
</protein>
<proteinExistence type="predicted"/>
<dbReference type="Proteomes" id="UP000000323">
    <property type="component" value="Chromosome 1"/>
</dbReference>
<reference evidence="2" key="1">
    <citation type="journal article" date="2010" name="Stand. Genomic Sci.">
        <title>Complete genome sequence of 'Thermobaculum terrenum' type strain (YNP1).</title>
        <authorList>
            <person name="Kiss H."/>
            <person name="Cleland D."/>
            <person name="Lapidus A."/>
            <person name="Lucas S."/>
            <person name="Glavina Del Rio T."/>
            <person name="Nolan M."/>
            <person name="Tice H."/>
            <person name="Han C."/>
            <person name="Goodwin L."/>
            <person name="Pitluck S."/>
            <person name="Liolios K."/>
            <person name="Ivanova N."/>
            <person name="Mavromatis K."/>
            <person name="Ovchinnikova G."/>
            <person name="Pati A."/>
            <person name="Chen A."/>
            <person name="Palaniappan K."/>
            <person name="Land M."/>
            <person name="Hauser L."/>
            <person name="Chang Y."/>
            <person name="Jeffries C."/>
            <person name="Lu M."/>
            <person name="Brettin T."/>
            <person name="Detter J."/>
            <person name="Goker M."/>
            <person name="Tindall B."/>
            <person name="Beck B."/>
            <person name="McDermott T."/>
            <person name="Woyke T."/>
            <person name="Bristow J."/>
            <person name="Eisen J."/>
            <person name="Markowitz V."/>
            <person name="Hugenholtz P."/>
            <person name="Kyrpides N."/>
            <person name="Klenk H."/>
            <person name="Cheng J."/>
        </authorList>
    </citation>
    <scope>NUCLEOTIDE SEQUENCE [LARGE SCALE GENOMIC DNA]</scope>
    <source>
        <strain evidence="2">ATCC BAA-798 / YNP1</strain>
    </source>
</reference>
<name>D1CD19_THET1</name>
<dbReference type="AlphaFoldDB" id="D1CD19"/>
<evidence type="ECO:0000313" key="1">
    <source>
        <dbReference type="EMBL" id="ACZ42684.1"/>
    </source>
</evidence>
<dbReference type="EMBL" id="CP001825">
    <property type="protein sequence ID" value="ACZ42684.1"/>
    <property type="molecule type" value="Genomic_DNA"/>
</dbReference>
<dbReference type="KEGG" id="ttr:Tter_1778"/>